<dbReference type="GO" id="GO:0042765">
    <property type="term" value="C:GPI-anchor transamidase complex"/>
    <property type="evidence" value="ECO:0007669"/>
    <property type="project" value="InterPro"/>
</dbReference>
<dbReference type="GO" id="GO:0016255">
    <property type="term" value="P:attachment of GPI anchor to protein"/>
    <property type="evidence" value="ECO:0007669"/>
    <property type="project" value="InterPro"/>
</dbReference>
<accession>A0A0B2VZK7</accession>
<dbReference type="OrthoDB" id="331263at2759"/>
<name>A0A0B2VZK7_TOXCA</name>
<dbReference type="EMBL" id="JPKZ01000514">
    <property type="protein sequence ID" value="KHN86854.1"/>
    <property type="molecule type" value="Genomic_DNA"/>
</dbReference>
<evidence type="ECO:0000313" key="2">
    <source>
        <dbReference type="EMBL" id="KHN86854.1"/>
    </source>
</evidence>
<dbReference type="PANTHER" id="PTHR12959">
    <property type="entry name" value="GPI TRANSAMIDASE COMPONENT PIG-T-RELATED"/>
    <property type="match status" value="1"/>
</dbReference>
<evidence type="ECO:0000256" key="1">
    <source>
        <dbReference type="SAM" id="SignalP"/>
    </source>
</evidence>
<organism evidence="2 3">
    <name type="scientific">Toxocara canis</name>
    <name type="common">Canine roundworm</name>
    <dbReference type="NCBI Taxonomy" id="6265"/>
    <lineage>
        <taxon>Eukaryota</taxon>
        <taxon>Metazoa</taxon>
        <taxon>Ecdysozoa</taxon>
        <taxon>Nematoda</taxon>
        <taxon>Chromadorea</taxon>
        <taxon>Rhabditida</taxon>
        <taxon>Spirurina</taxon>
        <taxon>Ascaridomorpha</taxon>
        <taxon>Ascaridoidea</taxon>
        <taxon>Toxocaridae</taxon>
        <taxon>Toxocara</taxon>
    </lineage>
</organism>
<dbReference type="Proteomes" id="UP000031036">
    <property type="component" value="Unassembled WGS sequence"/>
</dbReference>
<keyword evidence="1" id="KW-0732">Signal</keyword>
<dbReference type="STRING" id="6265.A0A0B2VZK7"/>
<feature type="signal peptide" evidence="1">
    <location>
        <begin position="1"/>
        <end position="17"/>
    </location>
</feature>
<keyword evidence="3" id="KW-1185">Reference proteome</keyword>
<proteinExistence type="predicted"/>
<dbReference type="Pfam" id="PF04113">
    <property type="entry name" value="Gpi16"/>
    <property type="match status" value="1"/>
</dbReference>
<protein>
    <submittedName>
        <fullName evidence="2">GPI transamidase component PIG-T</fullName>
    </submittedName>
</protein>
<evidence type="ECO:0000313" key="3">
    <source>
        <dbReference type="Proteomes" id="UP000031036"/>
    </source>
</evidence>
<dbReference type="AlphaFoldDB" id="A0A0B2VZK7"/>
<feature type="chain" id="PRO_5002095672" evidence="1">
    <location>
        <begin position="18"/>
        <end position="136"/>
    </location>
</feature>
<comment type="caution">
    <text evidence="2">The sequence shown here is derived from an EMBL/GenBank/DDBJ whole genome shotgun (WGS) entry which is preliminary data.</text>
</comment>
<dbReference type="PANTHER" id="PTHR12959:SF11">
    <property type="entry name" value="GPI TRANSAMIDASE COMPONENT PIG-T"/>
    <property type="match status" value="1"/>
</dbReference>
<sequence>MRLGLLIVTFAVALCESGRHIASLKGNDTYTEELLLKRLRSEQMLSQFRFVVTSDIPLSSDYGTFPRIIGEVLDKYDVREFHLSLTQGFWRTAEWGIAPQPATPSGAQLYAWFDGDPTRLVADLFFFSSSLNIQAA</sequence>
<reference evidence="2 3" key="1">
    <citation type="submission" date="2014-11" db="EMBL/GenBank/DDBJ databases">
        <title>Genetic blueprint of the zoonotic pathogen Toxocara canis.</title>
        <authorList>
            <person name="Zhu X.-Q."/>
            <person name="Korhonen P.K."/>
            <person name="Cai H."/>
            <person name="Young N.D."/>
            <person name="Nejsum P."/>
            <person name="von Samson-Himmelstjerna G."/>
            <person name="Boag P.R."/>
            <person name="Tan P."/>
            <person name="Li Q."/>
            <person name="Min J."/>
            <person name="Yang Y."/>
            <person name="Wang X."/>
            <person name="Fang X."/>
            <person name="Hall R.S."/>
            <person name="Hofmann A."/>
            <person name="Sternberg P.W."/>
            <person name="Jex A.R."/>
            <person name="Gasser R.B."/>
        </authorList>
    </citation>
    <scope>NUCLEOTIDE SEQUENCE [LARGE SCALE GENOMIC DNA]</scope>
    <source>
        <strain evidence="2">PN_DK_2014</strain>
    </source>
</reference>
<dbReference type="OMA" id="CHSKGHT"/>
<gene>
    <name evidence="2" type="primary">Pigt</name>
    <name evidence="2" type="ORF">Tcan_02667</name>
</gene>
<dbReference type="InterPro" id="IPR007245">
    <property type="entry name" value="PIG-T"/>
</dbReference>